<feature type="chain" id="PRO_5002776868" description="Lipoprotein" evidence="1">
    <location>
        <begin position="22"/>
        <end position="314"/>
    </location>
</feature>
<dbReference type="OrthoDB" id="480082at2"/>
<dbReference type="PhylomeDB" id="B2IWU1"/>
<proteinExistence type="predicted"/>
<dbReference type="STRING" id="63737.Npun_R4587"/>
<dbReference type="eggNOG" id="ENOG50348NA">
    <property type="taxonomic scope" value="Bacteria"/>
</dbReference>
<keyword evidence="1" id="KW-0732">Signal</keyword>
<evidence type="ECO:0008006" key="4">
    <source>
        <dbReference type="Google" id="ProtNLM"/>
    </source>
</evidence>
<reference evidence="3" key="1">
    <citation type="submission" date="2008-04" db="EMBL/GenBank/DDBJ databases">
        <title>Complete sequence of chromosome of Nostoc punctiforme ATCC 29133.</title>
        <authorList>
            <consortium name="US DOE Joint Genome Institute"/>
            <person name="Copeland A."/>
            <person name="Lucas S."/>
            <person name="Lapidus A."/>
            <person name="Glavina del Rio T."/>
            <person name="Dalin E."/>
            <person name="Tice H."/>
            <person name="Pitluck S."/>
            <person name="Chain P."/>
            <person name="Malfatti S."/>
            <person name="Shin M."/>
            <person name="Vergez L."/>
            <person name="Schmutz J."/>
            <person name="Larimer F."/>
            <person name="Land M."/>
            <person name="Hauser L."/>
            <person name="Kyrpides N."/>
            <person name="Kim E."/>
            <person name="Meeks J.C."/>
            <person name="Elhai J."/>
            <person name="Campbell E.L."/>
            <person name="Thiel T."/>
            <person name="Longmire J."/>
            <person name="Potts M."/>
            <person name="Atlas R."/>
        </authorList>
    </citation>
    <scope>NUCLEOTIDE SEQUENCE [LARGE SCALE GENOMIC DNA]</scope>
    <source>
        <strain evidence="3">ATCC 29133 / PCC 73102</strain>
    </source>
</reference>
<dbReference type="AlphaFoldDB" id="B2IWU1"/>
<reference evidence="2 3" key="2">
    <citation type="journal article" date="2013" name="Plant Physiol.">
        <title>A Nostoc punctiforme Sugar Transporter Necessary to Establish a Cyanobacterium-Plant Symbiosis.</title>
        <authorList>
            <person name="Ekman M."/>
            <person name="Picossi S."/>
            <person name="Campbell E.L."/>
            <person name="Meeks J.C."/>
            <person name="Flores E."/>
        </authorList>
    </citation>
    <scope>NUCLEOTIDE SEQUENCE [LARGE SCALE GENOMIC DNA]</scope>
    <source>
        <strain evidence="3">ATCC 29133 / PCC 73102</strain>
    </source>
</reference>
<organism evidence="2 3">
    <name type="scientific">Nostoc punctiforme (strain ATCC 29133 / PCC 73102)</name>
    <dbReference type="NCBI Taxonomy" id="63737"/>
    <lineage>
        <taxon>Bacteria</taxon>
        <taxon>Bacillati</taxon>
        <taxon>Cyanobacteriota</taxon>
        <taxon>Cyanophyceae</taxon>
        <taxon>Nostocales</taxon>
        <taxon>Nostocaceae</taxon>
        <taxon>Nostoc</taxon>
    </lineage>
</organism>
<dbReference type="EMBL" id="CP001037">
    <property type="protein sequence ID" value="ACC82947.1"/>
    <property type="molecule type" value="Genomic_DNA"/>
</dbReference>
<feature type="signal peptide" evidence="1">
    <location>
        <begin position="1"/>
        <end position="21"/>
    </location>
</feature>
<dbReference type="HOGENOM" id="CLU_871357_0_0_3"/>
<protein>
    <recommendedName>
        <fullName evidence="4">Lipoprotein</fullName>
    </recommendedName>
</protein>
<accession>B2IWU1</accession>
<dbReference type="PROSITE" id="PS51257">
    <property type="entry name" value="PROKAR_LIPOPROTEIN"/>
    <property type="match status" value="1"/>
</dbReference>
<dbReference type="KEGG" id="npu:Npun_R4587"/>
<keyword evidence="3" id="KW-1185">Reference proteome</keyword>
<dbReference type="EnsemblBacteria" id="ACC82947">
    <property type="protein sequence ID" value="ACC82947"/>
    <property type="gene ID" value="Npun_R4587"/>
</dbReference>
<gene>
    <name evidence="2" type="ordered locus">Npun_R4587</name>
</gene>
<dbReference type="Proteomes" id="UP000001191">
    <property type="component" value="Chromosome"/>
</dbReference>
<evidence type="ECO:0000256" key="1">
    <source>
        <dbReference type="SAM" id="SignalP"/>
    </source>
</evidence>
<name>B2IWU1_NOSP7</name>
<evidence type="ECO:0000313" key="2">
    <source>
        <dbReference type="EMBL" id="ACC82947.1"/>
    </source>
</evidence>
<evidence type="ECO:0000313" key="3">
    <source>
        <dbReference type="Proteomes" id="UP000001191"/>
    </source>
</evidence>
<sequence length="314" mass="34939">MKNPVQLKSFLLFLIMSIALSGCSPERRAVLRLTALNFKTQASDAIESVKTIYQLNPLPRSTDERRRILIKRLLSDRNIDFADIDQISNIIENQLQTNTRSNPVNNVLNDLKQEYIVAGETFNNIEQAGLLGTEAGAVARAAEPSRRLTVKMLLLAELIAQDPPSPKNPDRVVILFRFSKLRTQFQNAASEADKTQIFNQGEQLLDELLSINAEDKTMICQARAKLLLTADTGVKLSQLIEKYNDVSFDEVVAKITTILGIASSFGSDITAVNVRTREIQAAIQEDPILNDMLNKQRQNLLPATSDSQPLECSS</sequence>